<evidence type="ECO:0000313" key="1">
    <source>
        <dbReference type="EMBL" id="EGQ9137801.1"/>
    </source>
</evidence>
<evidence type="ECO:0000313" key="2">
    <source>
        <dbReference type="EMBL" id="NOI11734.1"/>
    </source>
</evidence>
<protein>
    <submittedName>
        <fullName evidence="2">Uncharacterized protein</fullName>
    </submittedName>
</protein>
<comment type="caution">
    <text evidence="2">The sequence shown here is derived from an EMBL/GenBank/DDBJ whole genome shotgun (WGS) entry which is preliminary data.</text>
</comment>
<proteinExistence type="predicted"/>
<dbReference type="Proteomes" id="UP000714625">
    <property type="component" value="Unassembled WGS sequence"/>
</dbReference>
<dbReference type="OrthoDB" id="9864808at2"/>
<gene>
    <name evidence="2" type="ORF">F0254_23220</name>
    <name evidence="1" type="ORF">GHY86_22015</name>
</gene>
<organism evidence="2 3">
    <name type="scientific">Vibrio alginolyticus</name>
    <dbReference type="NCBI Taxonomy" id="663"/>
    <lineage>
        <taxon>Bacteria</taxon>
        <taxon>Pseudomonadati</taxon>
        <taxon>Pseudomonadota</taxon>
        <taxon>Gammaproteobacteria</taxon>
        <taxon>Vibrionales</taxon>
        <taxon>Vibrionaceae</taxon>
        <taxon>Vibrio</taxon>
    </lineage>
</organism>
<dbReference type="EMBL" id="AAXMUW010000075">
    <property type="protein sequence ID" value="EGQ9137801.1"/>
    <property type="molecule type" value="Genomic_DNA"/>
</dbReference>
<evidence type="ECO:0000313" key="3">
    <source>
        <dbReference type="Proteomes" id="UP000532247"/>
    </source>
</evidence>
<dbReference type="AlphaFoldDB" id="A0A0L8CPT9"/>
<dbReference type="EMBL" id="VTYF01000022">
    <property type="protein sequence ID" value="NOI11734.1"/>
    <property type="molecule type" value="Genomic_DNA"/>
</dbReference>
<sequence length="89" mass="10509">MAGRKPKKNALTPQQRWNRHLAKMARFDIKRQYYRASATQREQIRRLQIELGCSSREELVLYAINLLGQQHGIYLKDIQEDLACLNKKP</sequence>
<dbReference type="RefSeq" id="WP_017634078.1">
    <property type="nucleotide sequence ID" value="NZ_CP046807.1"/>
</dbReference>
<dbReference type="Proteomes" id="UP000532247">
    <property type="component" value="Unassembled WGS sequence"/>
</dbReference>
<accession>A0A0L8CPT9</accession>
<reference evidence="2 3" key="1">
    <citation type="submission" date="2019-09" db="EMBL/GenBank/DDBJ databases">
        <title>Draft genome sequencing and comparative genomics of hatchery-associated Vibrios.</title>
        <authorList>
            <person name="Kehlet-Delgado H."/>
            <person name="Mueller R.S."/>
        </authorList>
    </citation>
    <scope>NUCLEOTIDE SEQUENCE [LARGE SCALE GENOMIC DNA]</scope>
    <source>
        <strain evidence="2 3">081416A</strain>
    </source>
</reference>
<name>A0A0L8CPT9_VIBAL</name>
<reference evidence="1" key="2">
    <citation type="submission" date="2019-11" db="EMBL/GenBank/DDBJ databases">
        <authorList>
            <consortium name="PulseNet: The National Subtyping Network for Foodborne Disease Surveillance"/>
            <person name="Tarr C.L."/>
            <person name="Trees E."/>
            <person name="Katz L.S."/>
            <person name="Carleton-Romer H.A."/>
            <person name="Stroika S."/>
            <person name="Kucerova Z."/>
            <person name="Roache K.F."/>
            <person name="Sabol A.L."/>
            <person name="Besser J."/>
            <person name="Gerner-Smidt P."/>
        </authorList>
    </citation>
    <scope>NUCLEOTIDE SEQUENCE</scope>
    <source>
        <strain evidence="1">PNUSAV001129</strain>
    </source>
</reference>